<evidence type="ECO:0000259" key="1">
    <source>
        <dbReference type="Pfam" id="PF16261"/>
    </source>
</evidence>
<dbReference type="Proteomes" id="UP001501161">
    <property type="component" value="Unassembled WGS sequence"/>
</dbReference>
<dbReference type="RefSeq" id="WP_231249902.1">
    <property type="nucleotide sequence ID" value="NZ_BAAAMQ010000005.1"/>
</dbReference>
<comment type="caution">
    <text evidence="2">The sequence shown here is derived from an EMBL/GenBank/DDBJ whole genome shotgun (WGS) entry which is preliminary data.</text>
</comment>
<dbReference type="NCBIfam" id="TIGR03032">
    <property type="entry name" value="TIGR03032 family protein"/>
    <property type="match status" value="1"/>
</dbReference>
<dbReference type="Pfam" id="PF16261">
    <property type="entry name" value="DUF4915"/>
    <property type="match status" value="1"/>
</dbReference>
<reference evidence="2 3" key="1">
    <citation type="journal article" date="2019" name="Int. J. Syst. Evol. Microbiol.">
        <title>The Global Catalogue of Microorganisms (GCM) 10K type strain sequencing project: providing services to taxonomists for standard genome sequencing and annotation.</title>
        <authorList>
            <consortium name="The Broad Institute Genomics Platform"/>
            <consortium name="The Broad Institute Genome Sequencing Center for Infectious Disease"/>
            <person name="Wu L."/>
            <person name="Ma J."/>
        </authorList>
    </citation>
    <scope>NUCLEOTIDE SEQUENCE [LARGE SCALE GENOMIC DNA]</scope>
    <source>
        <strain evidence="2 3">JCM 13813</strain>
    </source>
</reference>
<name>A0ABN2WQP4_9ACTN</name>
<organism evidence="2 3">
    <name type="scientific">Nocardioides furvisabuli</name>
    <dbReference type="NCBI Taxonomy" id="375542"/>
    <lineage>
        <taxon>Bacteria</taxon>
        <taxon>Bacillati</taxon>
        <taxon>Actinomycetota</taxon>
        <taxon>Actinomycetes</taxon>
        <taxon>Propionibacteriales</taxon>
        <taxon>Nocardioidaceae</taxon>
        <taxon>Nocardioides</taxon>
    </lineage>
</organism>
<dbReference type="SUPFAM" id="SSF63825">
    <property type="entry name" value="YWTD domain"/>
    <property type="match status" value="1"/>
</dbReference>
<dbReference type="EMBL" id="BAAAMQ010000005">
    <property type="protein sequence ID" value="GAA2097089.1"/>
    <property type="molecule type" value="Genomic_DNA"/>
</dbReference>
<sequence length="354" mass="38228">MSEGQVSTEELPLRMSEGFEAWLAAADASLVFALPPAKLVFVGLDDGGGIAVFERTFDKAMGIAHDAERDAIYVGTRREIWRLQNALAPGEQTPGGHDRLYVPMRRSSTGYVNIHDLGVQDDGRVVMVNTRFGCLAEMSRTHSFKPVWWPPFLPGPAPNDRCHLNGLAMRHGVPDAVTTVSTSTEVDGWRAHRRDGGAIIDVASGEVICHGLSMPHSPRWHGDDLWVANAGTGELGRVDTERGRFEPVAALPGFARGLCFVGDHAVVGTSKPRHGDIYSGLALDDRLSAKGWPPRLGVFVVDLRSGEVVEWLQVDGAAREIFEVIALPGVRRPAALGLTSDEITTHVRLAGAPA</sequence>
<keyword evidence="3" id="KW-1185">Reference proteome</keyword>
<evidence type="ECO:0000313" key="2">
    <source>
        <dbReference type="EMBL" id="GAA2097089.1"/>
    </source>
</evidence>
<evidence type="ECO:0000313" key="3">
    <source>
        <dbReference type="Proteomes" id="UP001501161"/>
    </source>
</evidence>
<dbReference type="InterPro" id="IPR017481">
    <property type="entry name" value="CHP03032"/>
</dbReference>
<proteinExistence type="predicted"/>
<gene>
    <name evidence="2" type="ORF">GCM10009726_05380</name>
</gene>
<accession>A0ABN2WQP4</accession>
<protein>
    <submittedName>
        <fullName evidence="2">TIGR03032 family protein</fullName>
    </submittedName>
</protein>
<feature type="domain" description="Conserved hypothetical protein CHP03032" evidence="1">
    <location>
        <begin position="18"/>
        <end position="336"/>
    </location>
</feature>